<feature type="compositionally biased region" description="Basic and acidic residues" evidence="2">
    <location>
        <begin position="824"/>
        <end position="835"/>
    </location>
</feature>
<feature type="compositionally biased region" description="Low complexity" evidence="2">
    <location>
        <begin position="1671"/>
        <end position="1701"/>
    </location>
</feature>
<feature type="region of interest" description="Disordered" evidence="2">
    <location>
        <begin position="1"/>
        <end position="55"/>
    </location>
</feature>
<feature type="compositionally biased region" description="Basic and acidic residues" evidence="2">
    <location>
        <begin position="1069"/>
        <end position="1090"/>
    </location>
</feature>
<feature type="region of interest" description="Disordered" evidence="2">
    <location>
        <begin position="1891"/>
        <end position="1937"/>
    </location>
</feature>
<feature type="compositionally biased region" description="Basic and acidic residues" evidence="2">
    <location>
        <begin position="1753"/>
        <end position="1764"/>
    </location>
</feature>
<feature type="compositionally biased region" description="Basic and acidic residues" evidence="2">
    <location>
        <begin position="1168"/>
        <end position="1180"/>
    </location>
</feature>
<accession>A0A7I8VKY5</accession>
<evidence type="ECO:0000256" key="2">
    <source>
        <dbReference type="SAM" id="MobiDB-lite"/>
    </source>
</evidence>
<feature type="compositionally biased region" description="Basic and acidic residues" evidence="2">
    <location>
        <begin position="159"/>
        <end position="168"/>
    </location>
</feature>
<feature type="compositionally biased region" description="Polar residues" evidence="2">
    <location>
        <begin position="424"/>
        <end position="435"/>
    </location>
</feature>
<feature type="compositionally biased region" description="Pro residues" evidence="2">
    <location>
        <begin position="1650"/>
        <end position="1670"/>
    </location>
</feature>
<feature type="compositionally biased region" description="Basic and acidic residues" evidence="2">
    <location>
        <begin position="1035"/>
        <end position="1060"/>
    </location>
</feature>
<feature type="region of interest" description="Disordered" evidence="2">
    <location>
        <begin position="1263"/>
        <end position="1282"/>
    </location>
</feature>
<feature type="region of interest" description="Disordered" evidence="2">
    <location>
        <begin position="382"/>
        <end position="408"/>
    </location>
</feature>
<feature type="compositionally biased region" description="Basic and acidic residues" evidence="2">
    <location>
        <begin position="983"/>
        <end position="1008"/>
    </location>
</feature>
<feature type="region of interest" description="Disordered" evidence="2">
    <location>
        <begin position="938"/>
        <end position="971"/>
    </location>
</feature>
<sequence>MDEQNLLQDNPNNPNLFHTGDTATMDVPSIPDDNANQAEDKKQEDEDNGNTQRLDVMQTGVYGMDSMTGSMIGGLSASAESIESEKDEKLRELLENRDNGNMEDSTEFISESYLISEKKDTVVEFDKGPFDDFATLSNIGSRLEEKFDSGEVSENLITPDEKPSKGEEISEEMTDPQISLDNQTDLEEERLFKSDETEADKLVYQRDLMDQQNELSQLSQLEERDESKEASALYDVGQKECDTTELFQTRSLKESVQVEVQKTETNLIMTEERVETVERQVEIVEKTSLDFNNQMAPASKSLEDNSDDESQVLRVDTDEFKELEQQPRIGTDDEFLNDSQTSFSDEGISTPITADVAQIQESMDDRGLSSPILENYELSVEKEHDNSNIDDHTVEKQDLYGDVRDESSVKMEAIEEEKLLEMDISTSNETTPSSFHQKEEACADENVQSHAEMYSSSVVDTELIESAVVETVQEDKLIDENKESFFDDNKTNAEEEQTQEIVSKEESAILEELTLERKSTDLTEEENCESVLKKEEITDKLEDSINSTKETDFEFREQDDYEQNQKDFLVENVTGIEREESTADSSGIEETISESHNSQDLLKDQCQIDEQSIDEQSNKDNMSASLYDEKIEETSHIQDNRDEKEILTFEEEDETQTQANFEHCEKAAEDLLPASNIGEERSILNPEEAHIEQEISQEELQLNTPTDPEEIATAQDVKTTEGVIESEQLQDNNVEREELKDIVNEDNQNSLASLEELKESSDTRTHLESEQSFAADEEDSKLSRQFSEEPQAIPSTFEEKTDIPPSILKSVYKSLDDEPSNLEENAKEQDLDTIVKDNILVSSDEDDKEKEKEESYTLDGTGDKFNETEKVITEEQTGEKENVADFQEAGFDDRQAEHEEISVVEGKELGLGDVSGEHLEDKQEIGLSENQKVLFDDKSQEFALDKETESVAEDHTKEQEESLQENLQDKIEDKIEEPCRLLEKERDEKLFEEQNEKDMEYVDQKLDEPTEEIPQETAANTMQEEFAGESVEDNSGEKQSEIAVDDERNKFEEKSMKSDQELLSTEMDDFAKDQELHSMDSDILIQDKSEPNTPIDSGEVNEESDDEDASLREQIDNSITKDDTLTDIVGVTDEKIETHAQSQMQTISDETFVGSMQSAPGAEDVTGVDEKLPIDEEKHSTTTSEEIIEEDDVLLMEQSSLENSAPVSNDQALLDLEDKPELETNESDANLSTDVKTNIAEIQHDPMEECGTTIESKTEHITDTSFASNDNGDENLLNNTSTLEDKQTEENIVVEEAIKTEIEIEEAANETVDEAMEEIKERMTEEVEERMTEEVEERITEEAEERITEEVEERITEEAEERMTEEIKERITEEISEEVHAAISTTEEHSEINKKTDELLVNEEDETLSRFASSTETIKMADSFQELSDKTETELIKEAGPAEVINEAISATNEMEESFHRVETTVNESVVITTSSINESLNIDESNFSKEITVEKTNGGEFFEKKTALPSTPPSSPVKVEQTLASGEVSPLEGIIDKKHVTLTHSFNAEDFSEDLKPKVTLSPDGDDLFVETSAAVVTVAALNTQTVEKSVSKPLESPVTSEKSDTSTKSSTSAKKVQFTRKVETQTSTIAAKTKSKPPPSPKTSSKPPSKPASAPAPKPKITPKPTPKPAISAPKPKTSPTKPKSAPVLSSPVKSSPKKPVQKDAKPVSKAKPIKSSPVKYASTAVSGNGNIHKSMDKKRQRSPSPQKALESNRGRSRKEAYDAQVQMVERLYYRAIAISPHHKTGNPITGIGMKSTDEIRDSILAASQGARSRSKNPLTGEGYDRENTNQQGKVRSKSCVAITRRKNLTEAGESREEIKARYTRRENPITANTYDSYAAVYTDRQPLNSSVHENIRPERREVVNTAPKGERSRSTPRKRVRSPTPARTNPITGEGYDELVQPLSLPKSFSHHGGLSGILSTSRPNPITMRGYEIELHRGKRRYDVAPSSSPFAISTDETF</sequence>
<feature type="compositionally biased region" description="Low complexity" evidence="2">
    <location>
        <begin position="1608"/>
        <end position="1617"/>
    </location>
</feature>
<feature type="region of interest" description="Disordered" evidence="2">
    <location>
        <begin position="421"/>
        <end position="448"/>
    </location>
</feature>
<feature type="compositionally biased region" description="Acidic residues" evidence="2">
    <location>
        <begin position="1099"/>
        <end position="1108"/>
    </location>
</feature>
<dbReference type="EMBL" id="CAJFCJ010000006">
    <property type="protein sequence ID" value="CAD5115966.1"/>
    <property type="molecule type" value="Genomic_DNA"/>
</dbReference>
<keyword evidence="4" id="KW-1185">Reference proteome</keyword>
<feature type="region of interest" description="Disordered" evidence="2">
    <location>
        <begin position="543"/>
        <end position="621"/>
    </location>
</feature>
<feature type="compositionally biased region" description="Basic and acidic residues" evidence="2">
    <location>
        <begin position="1109"/>
        <end position="1119"/>
    </location>
</feature>
<feature type="coiled-coil region" evidence="1">
    <location>
        <begin position="260"/>
        <end position="287"/>
    </location>
</feature>
<feature type="region of interest" description="Disordered" evidence="2">
    <location>
        <begin position="327"/>
        <end position="351"/>
    </location>
</feature>
<feature type="compositionally biased region" description="Basic and acidic residues" evidence="2">
    <location>
        <begin position="543"/>
        <end position="569"/>
    </location>
</feature>
<keyword evidence="1" id="KW-0175">Coiled coil</keyword>
<feature type="region of interest" description="Disordered" evidence="2">
    <location>
        <begin position="756"/>
        <end position="868"/>
    </location>
</feature>
<feature type="region of interest" description="Disordered" evidence="2">
    <location>
        <begin position="1589"/>
        <end position="1764"/>
    </location>
</feature>
<reference evidence="3 4" key="1">
    <citation type="submission" date="2020-08" db="EMBL/GenBank/DDBJ databases">
        <authorList>
            <person name="Hejnol A."/>
        </authorList>
    </citation>
    <scope>NUCLEOTIDE SEQUENCE [LARGE SCALE GENOMIC DNA]</scope>
</reference>
<feature type="compositionally biased region" description="Basic and acidic residues" evidence="2">
    <location>
        <begin position="1896"/>
        <end position="1916"/>
    </location>
</feature>
<feature type="compositionally biased region" description="Basic and acidic residues" evidence="2">
    <location>
        <begin position="756"/>
        <end position="769"/>
    </location>
</feature>
<name>A0A7I8VKY5_9ANNE</name>
<feature type="region of interest" description="Disordered" evidence="2">
    <location>
        <begin position="150"/>
        <end position="183"/>
    </location>
</feature>
<gene>
    <name evidence="3" type="ORF">DGYR_LOCUS4649</name>
</gene>
<feature type="region of interest" description="Disordered" evidence="2">
    <location>
        <begin position="1157"/>
        <end position="1188"/>
    </location>
</feature>
<feature type="region of interest" description="Disordered" evidence="2">
    <location>
        <begin position="983"/>
        <end position="1119"/>
    </location>
</feature>
<evidence type="ECO:0000256" key="1">
    <source>
        <dbReference type="SAM" id="Coils"/>
    </source>
</evidence>
<feature type="region of interest" description="Disordered" evidence="2">
    <location>
        <begin position="1810"/>
        <end position="1840"/>
    </location>
</feature>
<comment type="caution">
    <text evidence="3">The sequence shown here is derived from an EMBL/GenBank/DDBJ whole genome shotgun (WGS) entry which is preliminary data.</text>
</comment>
<protein>
    <submittedName>
        <fullName evidence="3">DgyrCDS4896</fullName>
    </submittedName>
</protein>
<dbReference type="Proteomes" id="UP000549394">
    <property type="component" value="Unassembled WGS sequence"/>
</dbReference>
<feature type="compositionally biased region" description="Basic and acidic residues" evidence="2">
    <location>
        <begin position="938"/>
        <end position="960"/>
    </location>
</feature>
<proteinExistence type="predicted"/>
<feature type="compositionally biased region" description="Low complexity" evidence="2">
    <location>
        <begin position="1"/>
        <end position="16"/>
    </location>
</feature>
<feature type="region of interest" description="Disordered" evidence="2">
    <location>
        <begin position="1321"/>
        <end position="1366"/>
    </location>
</feature>
<feature type="region of interest" description="Disordered" evidence="2">
    <location>
        <begin position="715"/>
        <end position="734"/>
    </location>
</feature>
<organism evidence="3 4">
    <name type="scientific">Dimorphilus gyrociliatus</name>
    <dbReference type="NCBI Taxonomy" id="2664684"/>
    <lineage>
        <taxon>Eukaryota</taxon>
        <taxon>Metazoa</taxon>
        <taxon>Spiralia</taxon>
        <taxon>Lophotrochozoa</taxon>
        <taxon>Annelida</taxon>
        <taxon>Polychaeta</taxon>
        <taxon>Polychaeta incertae sedis</taxon>
        <taxon>Dinophilidae</taxon>
        <taxon>Dimorphilus</taxon>
    </lineage>
</organism>
<evidence type="ECO:0000313" key="3">
    <source>
        <dbReference type="EMBL" id="CAD5115966.1"/>
    </source>
</evidence>
<evidence type="ECO:0000313" key="4">
    <source>
        <dbReference type="Proteomes" id="UP000549394"/>
    </source>
</evidence>
<feature type="compositionally biased region" description="Basic and acidic residues" evidence="2">
    <location>
        <begin position="849"/>
        <end position="868"/>
    </location>
</feature>